<dbReference type="AlphaFoldDB" id="A0A016WW50"/>
<keyword evidence="2" id="KW-1185">Reference proteome</keyword>
<evidence type="ECO:0000313" key="2">
    <source>
        <dbReference type="Proteomes" id="UP000024635"/>
    </source>
</evidence>
<proteinExistence type="predicted"/>
<dbReference type="EMBL" id="JARK01000073">
    <property type="protein sequence ID" value="EYC44019.1"/>
    <property type="molecule type" value="Genomic_DNA"/>
</dbReference>
<evidence type="ECO:0008006" key="3">
    <source>
        <dbReference type="Google" id="ProtNLM"/>
    </source>
</evidence>
<name>A0A016WW50_9BILA</name>
<organism evidence="1 2">
    <name type="scientific">Ancylostoma ceylanicum</name>
    <dbReference type="NCBI Taxonomy" id="53326"/>
    <lineage>
        <taxon>Eukaryota</taxon>
        <taxon>Metazoa</taxon>
        <taxon>Ecdysozoa</taxon>
        <taxon>Nematoda</taxon>
        <taxon>Chromadorea</taxon>
        <taxon>Rhabditida</taxon>
        <taxon>Rhabditina</taxon>
        <taxon>Rhabditomorpha</taxon>
        <taxon>Strongyloidea</taxon>
        <taxon>Ancylostomatidae</taxon>
        <taxon>Ancylostomatinae</taxon>
        <taxon>Ancylostoma</taxon>
    </lineage>
</organism>
<evidence type="ECO:0000313" key="1">
    <source>
        <dbReference type="EMBL" id="EYC44019.1"/>
    </source>
</evidence>
<accession>A0A016WW50</accession>
<protein>
    <recommendedName>
        <fullName evidence="3">Reverse transcriptase domain-containing protein</fullName>
    </recommendedName>
</protein>
<comment type="caution">
    <text evidence="1">The sequence shown here is derived from an EMBL/GenBank/DDBJ whole genome shotgun (WGS) entry which is preliminary data.</text>
</comment>
<gene>
    <name evidence="1" type="primary">Acey_s0473.g2077</name>
    <name evidence="1" type="ORF">Y032_0473g2077</name>
</gene>
<sequence length="94" mass="10888">MDVIERDVQNPVPWTIMYPDDVILTAETKTHLEQQVQKWHDRLMGFGSRLDVRQTEHSTTDKNEARFAYNHDHSDSVLLFIDHITIPSPITSAS</sequence>
<dbReference type="Proteomes" id="UP000024635">
    <property type="component" value="Unassembled WGS sequence"/>
</dbReference>
<reference evidence="2" key="1">
    <citation type="journal article" date="2015" name="Nat. Genet.">
        <title>The genome and transcriptome of the zoonotic hookworm Ancylostoma ceylanicum identify infection-specific gene families.</title>
        <authorList>
            <person name="Schwarz E.M."/>
            <person name="Hu Y."/>
            <person name="Antoshechkin I."/>
            <person name="Miller M.M."/>
            <person name="Sternberg P.W."/>
            <person name="Aroian R.V."/>
        </authorList>
    </citation>
    <scope>NUCLEOTIDE SEQUENCE</scope>
    <source>
        <strain evidence="2">HY135</strain>
    </source>
</reference>